<protein>
    <submittedName>
        <fullName evidence="4">Tyrosinase copper-binding domain-containing protein</fullName>
    </submittedName>
</protein>
<proteinExistence type="predicted"/>
<dbReference type="InterPro" id="IPR008922">
    <property type="entry name" value="Di-copper_centre_dom_sf"/>
</dbReference>
<dbReference type="Gene3D" id="1.10.1280.10">
    <property type="entry name" value="Di-copper center containing domain from catechol oxidase"/>
    <property type="match status" value="1"/>
</dbReference>
<evidence type="ECO:0000313" key="4">
    <source>
        <dbReference type="WBParaSite" id="Minc3s02747g31434"/>
    </source>
</evidence>
<accession>A0A914MYH9</accession>
<evidence type="ECO:0000256" key="1">
    <source>
        <dbReference type="ARBA" id="ARBA00022723"/>
    </source>
</evidence>
<dbReference type="PANTHER" id="PTHR11474:SF50">
    <property type="entry name" value="TYROSINASE COPPER-BINDING DOMAIN-CONTAINING PROTEIN"/>
    <property type="match status" value="1"/>
</dbReference>
<name>A0A914MYH9_MELIC</name>
<dbReference type="Pfam" id="PF00264">
    <property type="entry name" value="Tyrosinase"/>
    <property type="match status" value="1"/>
</dbReference>
<sequence>MNIDTTPKFTFSCRDAPNKAKRKMCESLFKVRNNAENAKLGQTELTSIQLKLINMTGDLPNLTINNQTMEECITLSCCCPFLGGISNGEVNDCTLPNGQQLQKAYRKELRIMSDDERNRLFKCIRKLKDSGEYDALARLHKDAFDSGGAHGGPAFCLFHRELTKRYELMIRKCDPDLYLPYWDSTLDGRLPQPKDSCLFTEKFFGGTDPSTDYVINGPFTPWPTTEGKPYISRTVGEMGGCFTDQDIEEVYEQTDIRDVLSYSMPYASCNISVNWEWLEYRHGNVHGFIGGDMGDARISANDICFYFLHCFVDFIFEGWRLRRQNRHQRETDYPPDIAACESSAHFKHATMAEFSPLQNIAGLRNAYTDNMYEYAPRPNCSLEVPDCDSKYLFCDLSHGDPHCAAKACLGGDCSGFIKGEEVCFESVCINNVCTKVENNTSTTEELKETTPEMQTNTNIITTTSEHQTNTKTEQIEETKTTIQTSKTTSSLLNNTETTLDVCQTCQCLCTYKQTLLIPKTRAEEILEIK</sequence>
<evidence type="ECO:0000313" key="3">
    <source>
        <dbReference type="Proteomes" id="UP000887563"/>
    </source>
</evidence>
<organism evidence="3 4">
    <name type="scientific">Meloidogyne incognita</name>
    <name type="common">Southern root-knot nematode worm</name>
    <name type="synonym">Oxyuris incognita</name>
    <dbReference type="NCBI Taxonomy" id="6306"/>
    <lineage>
        <taxon>Eukaryota</taxon>
        <taxon>Metazoa</taxon>
        <taxon>Ecdysozoa</taxon>
        <taxon>Nematoda</taxon>
        <taxon>Chromadorea</taxon>
        <taxon>Rhabditida</taxon>
        <taxon>Tylenchina</taxon>
        <taxon>Tylenchomorpha</taxon>
        <taxon>Tylenchoidea</taxon>
        <taxon>Meloidogynidae</taxon>
        <taxon>Meloidogyninae</taxon>
        <taxon>Meloidogyne</taxon>
        <taxon>Meloidogyne incognita group</taxon>
    </lineage>
</organism>
<dbReference type="AlphaFoldDB" id="A0A914MYH9"/>
<dbReference type="GO" id="GO:0016491">
    <property type="term" value="F:oxidoreductase activity"/>
    <property type="evidence" value="ECO:0007669"/>
    <property type="project" value="InterPro"/>
</dbReference>
<dbReference type="SUPFAM" id="SSF48056">
    <property type="entry name" value="Di-copper centre-containing domain"/>
    <property type="match status" value="1"/>
</dbReference>
<feature type="domain" description="Tyrosinase copper-binding" evidence="2">
    <location>
        <begin position="132"/>
        <end position="320"/>
    </location>
</feature>
<dbReference type="WBParaSite" id="Minc3s02747g31434">
    <property type="protein sequence ID" value="Minc3s02747g31434"/>
    <property type="gene ID" value="Minc3s02747g31434"/>
</dbReference>
<keyword evidence="1" id="KW-0479">Metal-binding</keyword>
<dbReference type="Proteomes" id="UP000887563">
    <property type="component" value="Unplaced"/>
</dbReference>
<reference evidence="4" key="1">
    <citation type="submission" date="2022-11" db="UniProtKB">
        <authorList>
            <consortium name="WormBaseParasite"/>
        </authorList>
    </citation>
    <scope>IDENTIFICATION</scope>
</reference>
<dbReference type="PRINTS" id="PR00092">
    <property type="entry name" value="TYROSINASE"/>
</dbReference>
<dbReference type="GO" id="GO:0046872">
    <property type="term" value="F:metal ion binding"/>
    <property type="evidence" value="ECO:0007669"/>
    <property type="project" value="UniProtKB-KW"/>
</dbReference>
<keyword evidence="3" id="KW-1185">Reference proteome</keyword>
<dbReference type="InterPro" id="IPR002227">
    <property type="entry name" value="Tyrosinase_Cu-bd"/>
</dbReference>
<dbReference type="InterPro" id="IPR050316">
    <property type="entry name" value="Tyrosinase/Hemocyanin"/>
</dbReference>
<dbReference type="PANTHER" id="PTHR11474">
    <property type="entry name" value="TYROSINASE FAMILY MEMBER"/>
    <property type="match status" value="1"/>
</dbReference>
<evidence type="ECO:0000259" key="2">
    <source>
        <dbReference type="Pfam" id="PF00264"/>
    </source>
</evidence>